<protein>
    <submittedName>
        <fullName evidence="6">Monosaccharide ABC transporter substrate-binding protein, CUT2 family</fullName>
    </submittedName>
</protein>
<evidence type="ECO:0000313" key="6">
    <source>
        <dbReference type="EMBL" id="SIS18297.1"/>
    </source>
</evidence>
<keyword evidence="3 4" id="KW-0732">Signal</keyword>
<reference evidence="6 7" key="1">
    <citation type="submission" date="2017-01" db="EMBL/GenBank/DDBJ databases">
        <authorList>
            <person name="Mah S.A."/>
            <person name="Swanson W.J."/>
            <person name="Moy G.W."/>
            <person name="Vacquier V.D."/>
        </authorList>
    </citation>
    <scope>NUCLEOTIDE SEQUENCE [LARGE SCALE GENOMIC DNA]</scope>
    <source>
        <strain evidence="6 7">DSM 29590</strain>
    </source>
</reference>
<dbReference type="PANTHER" id="PTHR46847:SF1">
    <property type="entry name" value="D-ALLOSE-BINDING PERIPLASMIC PROTEIN-RELATED"/>
    <property type="match status" value="1"/>
</dbReference>
<dbReference type="PANTHER" id="PTHR46847">
    <property type="entry name" value="D-ALLOSE-BINDING PERIPLASMIC PROTEIN-RELATED"/>
    <property type="match status" value="1"/>
</dbReference>
<name>A0A1N7H0A9_9RHOB</name>
<accession>A0A1N7H0A9</accession>
<organism evidence="6 7">
    <name type="scientific">Roseovarius nanhaiticus</name>
    <dbReference type="NCBI Taxonomy" id="573024"/>
    <lineage>
        <taxon>Bacteria</taxon>
        <taxon>Pseudomonadati</taxon>
        <taxon>Pseudomonadota</taxon>
        <taxon>Alphaproteobacteria</taxon>
        <taxon>Rhodobacterales</taxon>
        <taxon>Roseobacteraceae</taxon>
        <taxon>Roseovarius</taxon>
    </lineage>
</organism>
<evidence type="ECO:0000256" key="4">
    <source>
        <dbReference type="SAM" id="SignalP"/>
    </source>
</evidence>
<dbReference type="SUPFAM" id="SSF53822">
    <property type="entry name" value="Periplasmic binding protein-like I"/>
    <property type="match status" value="1"/>
</dbReference>
<dbReference type="NCBIfam" id="NF008185">
    <property type="entry name" value="PRK10936.1"/>
    <property type="match status" value="1"/>
</dbReference>
<evidence type="ECO:0000256" key="3">
    <source>
        <dbReference type="ARBA" id="ARBA00022729"/>
    </source>
</evidence>
<dbReference type="EMBL" id="FTNV01000002">
    <property type="protein sequence ID" value="SIS18297.1"/>
    <property type="molecule type" value="Genomic_DNA"/>
</dbReference>
<feature type="domain" description="Periplasmic binding protein" evidence="5">
    <location>
        <begin position="67"/>
        <end position="320"/>
    </location>
</feature>
<dbReference type="Pfam" id="PF13407">
    <property type="entry name" value="Peripla_BP_4"/>
    <property type="match status" value="1"/>
</dbReference>
<dbReference type="Proteomes" id="UP000186019">
    <property type="component" value="Unassembled WGS sequence"/>
</dbReference>
<dbReference type="InterPro" id="IPR028082">
    <property type="entry name" value="Peripla_BP_I"/>
</dbReference>
<dbReference type="RefSeq" id="WP_076534128.1">
    <property type="nucleotide sequence ID" value="NZ_FOAC01000003.1"/>
</dbReference>
<dbReference type="STRING" id="573024.SAMN05216208_3001"/>
<evidence type="ECO:0000313" key="7">
    <source>
        <dbReference type="Proteomes" id="UP000186019"/>
    </source>
</evidence>
<dbReference type="InterPro" id="IPR025997">
    <property type="entry name" value="SBP_2_dom"/>
</dbReference>
<dbReference type="AlphaFoldDB" id="A0A1N7H0A9"/>
<evidence type="ECO:0000256" key="1">
    <source>
        <dbReference type="ARBA" id="ARBA00004196"/>
    </source>
</evidence>
<dbReference type="OrthoDB" id="9773673at2"/>
<feature type="chain" id="PRO_5009942320" evidence="4">
    <location>
        <begin position="25"/>
        <end position="358"/>
    </location>
</feature>
<evidence type="ECO:0000259" key="5">
    <source>
        <dbReference type="Pfam" id="PF13407"/>
    </source>
</evidence>
<dbReference type="GO" id="GO:0030313">
    <property type="term" value="C:cell envelope"/>
    <property type="evidence" value="ECO:0007669"/>
    <property type="project" value="UniProtKB-SubCell"/>
</dbReference>
<comment type="subcellular location">
    <subcellularLocation>
        <location evidence="1">Cell envelope</location>
    </subcellularLocation>
</comment>
<feature type="signal peptide" evidence="4">
    <location>
        <begin position="1"/>
        <end position="24"/>
    </location>
</feature>
<dbReference type="Gene3D" id="3.40.50.2300">
    <property type="match status" value="2"/>
</dbReference>
<evidence type="ECO:0000256" key="2">
    <source>
        <dbReference type="ARBA" id="ARBA00007639"/>
    </source>
</evidence>
<comment type="similarity">
    <text evidence="2">Belongs to the bacterial solute-binding protein 2 family.</text>
</comment>
<gene>
    <name evidence="6" type="ORF">SAMN05421666_2318</name>
</gene>
<keyword evidence="7" id="KW-1185">Reference proteome</keyword>
<proteinExistence type="inferred from homology"/>
<sequence length="358" mass="37732">MTNTLTKLTLGTALAALMPVAAVAQDAWFPYEAEETTPAFAADGERAPVTYEALDKAEKAWNICAALPHMKDAYWLGVDYGLVEEARRLGVKLNVTEAGGYTELANQISQIEDCVAGGADAVIIGAISFDGLNSVISEVAGQGIPVIDVINGVSSQDIAAKALVSFETMGSEIGNYLAEKHPAGSDEVTVGWFPGPAGAGWVEAANTGFMQAVEGTAVTVLEPRYGDTGKEAQLKLVEDVLQANPEVDYIAGTAVTAEAAQGLIRERGLMGETGILAFYLTPGVWTGIERGFITAAPADSMVIQARMAVDQAVRILEGKDVIKHVGPKIFVINQDNIAETDRSAVLPPEDFSPVFSVE</sequence>
<dbReference type="CDD" id="cd06306">
    <property type="entry name" value="PBP1_TorT-like"/>
    <property type="match status" value="1"/>
</dbReference>
<dbReference type="GO" id="GO:0030246">
    <property type="term" value="F:carbohydrate binding"/>
    <property type="evidence" value="ECO:0007669"/>
    <property type="project" value="UniProtKB-ARBA"/>
</dbReference>